<evidence type="ECO:0000259" key="1">
    <source>
        <dbReference type="Pfam" id="PF14082"/>
    </source>
</evidence>
<evidence type="ECO:0000313" key="3">
    <source>
        <dbReference type="Proteomes" id="UP000678276"/>
    </source>
</evidence>
<feature type="domain" description="Shedu protein SduA C-terminal" evidence="1">
    <location>
        <begin position="205"/>
        <end position="374"/>
    </location>
</feature>
<gene>
    <name evidence="2" type="ORF">J6595_22020</name>
</gene>
<keyword evidence="3" id="KW-1185">Reference proteome</keyword>
<dbReference type="Pfam" id="PF14082">
    <property type="entry name" value="SduA_C"/>
    <property type="match status" value="1"/>
</dbReference>
<dbReference type="RefSeq" id="WP_209597851.1">
    <property type="nucleotide sequence ID" value="NZ_JAGJCF010000029.1"/>
</dbReference>
<comment type="caution">
    <text evidence="2">The sequence shown here is derived from an EMBL/GenBank/DDBJ whole genome shotgun (WGS) entry which is preliminary data.</text>
</comment>
<dbReference type="Proteomes" id="UP000678276">
    <property type="component" value="Unassembled WGS sequence"/>
</dbReference>
<organism evidence="2 3">
    <name type="scientific">Jiella mangrovi</name>
    <dbReference type="NCBI Taxonomy" id="2821407"/>
    <lineage>
        <taxon>Bacteria</taxon>
        <taxon>Pseudomonadati</taxon>
        <taxon>Pseudomonadota</taxon>
        <taxon>Alphaproteobacteria</taxon>
        <taxon>Hyphomicrobiales</taxon>
        <taxon>Aurantimonadaceae</taxon>
        <taxon>Jiella</taxon>
    </lineage>
</organism>
<proteinExistence type="predicted"/>
<sequence length="382" mass="43572">MNGFRGETDFVADAKRDCLYRHPFRDGAGAYFNAVIEEQSVEYDANPDARNRIKIQFKFLEARGEVTELVIKKFKHYKSDGWVEQRTSPDEPLKLNYLTSQKLFALCRAVSDLNLKGWEARRAEISFDPSSQIDPAIIDSIKGILSQDENGGAIVRDIINSGAITSQDIVNLAYRRAQVDRFSDMMNDRDQIIAYAKENGIREDQPEKAWQHFFEKNTWIFGFGLDFRFFSILQREAAVGRTGVSGDGSAFVDFLGKINKFTVLVELKLPTTPLMNNFKAATNSYSLSTACIRAHSQILAQKADWQIKSEDIRFDKNGDYADFRAVDPKVILIIGSNDGLIGKTEAETGLIRKTFEMYRRDSRNVEIITYSEMLERDQFLVR</sequence>
<reference evidence="2 3" key="1">
    <citation type="submission" date="2021-04" db="EMBL/GenBank/DDBJ databases">
        <title>Whole genome sequence of Jiella sp. KSK16Y-1.</title>
        <authorList>
            <person name="Tuo L."/>
        </authorList>
    </citation>
    <scope>NUCLEOTIDE SEQUENCE [LARGE SCALE GENOMIC DNA]</scope>
    <source>
        <strain evidence="2 3">KSK16Y-1</strain>
    </source>
</reference>
<dbReference type="EMBL" id="JAGJCF010000029">
    <property type="protein sequence ID" value="MBP0618267.1"/>
    <property type="molecule type" value="Genomic_DNA"/>
</dbReference>
<evidence type="ECO:0000313" key="2">
    <source>
        <dbReference type="EMBL" id="MBP0618267.1"/>
    </source>
</evidence>
<protein>
    <submittedName>
        <fullName evidence="2">DUF4263 domain-containing protein</fullName>
    </submittedName>
</protein>
<name>A0ABS4BND8_9HYPH</name>
<accession>A0ABS4BND8</accession>
<dbReference type="InterPro" id="IPR025359">
    <property type="entry name" value="SduA_C"/>
</dbReference>